<name>A0A5M9MIN7_9EURO</name>
<evidence type="ECO:0000256" key="1">
    <source>
        <dbReference type="SAM" id="SignalP"/>
    </source>
</evidence>
<keyword evidence="1" id="KW-0732">Signal</keyword>
<evidence type="ECO:0008006" key="4">
    <source>
        <dbReference type="Google" id="ProtNLM"/>
    </source>
</evidence>
<feature type="chain" id="PRO_5024340740" description="Dickkopf N-terminal cysteine-rich domain-containing protein" evidence="1">
    <location>
        <begin position="21"/>
        <end position="195"/>
    </location>
</feature>
<organism evidence="2 3">
    <name type="scientific">Aspergillus tanneri</name>
    <dbReference type="NCBI Taxonomy" id="1220188"/>
    <lineage>
        <taxon>Eukaryota</taxon>
        <taxon>Fungi</taxon>
        <taxon>Dikarya</taxon>
        <taxon>Ascomycota</taxon>
        <taxon>Pezizomycotina</taxon>
        <taxon>Eurotiomycetes</taxon>
        <taxon>Eurotiomycetidae</taxon>
        <taxon>Eurotiales</taxon>
        <taxon>Aspergillaceae</taxon>
        <taxon>Aspergillus</taxon>
        <taxon>Aspergillus subgen. Circumdati</taxon>
    </lineage>
</organism>
<feature type="signal peptide" evidence="1">
    <location>
        <begin position="1"/>
        <end position="20"/>
    </location>
</feature>
<proteinExistence type="predicted"/>
<dbReference type="EMBL" id="QUQM01000004">
    <property type="protein sequence ID" value="KAA8646872.1"/>
    <property type="molecule type" value="Genomic_DNA"/>
</dbReference>
<dbReference type="RefSeq" id="XP_033426233.1">
    <property type="nucleotide sequence ID" value="XM_033570201.1"/>
</dbReference>
<evidence type="ECO:0000313" key="3">
    <source>
        <dbReference type="Proteomes" id="UP000324241"/>
    </source>
</evidence>
<dbReference type="GeneID" id="54328249"/>
<reference evidence="2 3" key="1">
    <citation type="submission" date="2019-08" db="EMBL/GenBank/DDBJ databases">
        <title>The genome sequence of a newly discovered highly antifungal drug resistant Aspergillus species, Aspergillus tanneri NIH 1004.</title>
        <authorList>
            <person name="Mounaud S."/>
            <person name="Singh I."/>
            <person name="Joardar V."/>
            <person name="Pakala S."/>
            <person name="Pakala S."/>
            <person name="Venepally P."/>
            <person name="Chung J.K."/>
            <person name="Losada L."/>
            <person name="Nierman W.C."/>
        </authorList>
    </citation>
    <scope>NUCLEOTIDE SEQUENCE [LARGE SCALE GENOMIC DNA]</scope>
    <source>
        <strain evidence="2 3">NIH1004</strain>
    </source>
</reference>
<protein>
    <recommendedName>
        <fullName evidence="4">Dickkopf N-terminal cysteine-rich domain-containing protein</fullName>
    </recommendedName>
</protein>
<dbReference type="AlphaFoldDB" id="A0A5M9MIN7"/>
<evidence type="ECO:0000313" key="2">
    <source>
        <dbReference type="EMBL" id="KAA8646872.1"/>
    </source>
</evidence>
<sequence length="195" mass="21166">MKLLIFFLVLIVTLVTCASAVADVSVESAEIKITHCGTFLNCHDSKDCMNHVCQYMGGQPPSSLDTRDETAVACHNDADCRNGYCLEGSCIAADMDNDNDTMRSDIEKCNLDQECPKDQKCIFGVCKYGPGPPEVPPSKCGNGPPCKHGWCKNGKCTVSKSFIARASRMDDDNIECHKSKDCGQGSCLNSKCLHV</sequence>
<accession>A0A5M9MIN7</accession>
<dbReference type="VEuPathDB" id="FungiDB:EYZ11_010449"/>
<gene>
    <name evidence="2" type="ORF">ATNIH1004_005547</name>
</gene>
<dbReference type="Proteomes" id="UP000324241">
    <property type="component" value="Unassembled WGS sequence"/>
</dbReference>
<comment type="caution">
    <text evidence="2">The sequence shown here is derived from an EMBL/GenBank/DDBJ whole genome shotgun (WGS) entry which is preliminary data.</text>
</comment>